<feature type="signal peptide" evidence="2">
    <location>
        <begin position="1"/>
        <end position="24"/>
    </location>
</feature>
<accession>A0A1W1I322</accession>
<dbReference type="InterPro" id="IPR005532">
    <property type="entry name" value="SUMF_dom"/>
</dbReference>
<feature type="compositionally biased region" description="Low complexity" evidence="1">
    <location>
        <begin position="74"/>
        <end position="88"/>
    </location>
</feature>
<feature type="region of interest" description="Disordered" evidence="1">
    <location>
        <begin position="352"/>
        <end position="377"/>
    </location>
</feature>
<keyword evidence="2" id="KW-0732">Signal</keyword>
<proteinExistence type="predicted"/>
<dbReference type="PANTHER" id="PTHR23150">
    <property type="entry name" value="SULFATASE MODIFYING FACTOR 1, 2"/>
    <property type="match status" value="1"/>
</dbReference>
<dbReference type="EMBL" id="LT828648">
    <property type="protein sequence ID" value="SLM47223.1"/>
    <property type="molecule type" value="Genomic_DNA"/>
</dbReference>
<feature type="compositionally biased region" description="Low complexity" evidence="1">
    <location>
        <begin position="55"/>
        <end position="65"/>
    </location>
</feature>
<evidence type="ECO:0000259" key="3">
    <source>
        <dbReference type="Pfam" id="PF03781"/>
    </source>
</evidence>
<sequence>MRMTAAVMLTAVLSIALVATPAQADEAAAPKSEGAQTPAPAPTPPKPKPPEGDAKPPAVKPAAPAETNGNGKDAAPAKPEAAPAKPEASPAPAPSPAPTSPPPVKPKASEGESKPPAKSAPAANGSTPSASKPSPTPPLPAEITGKDGAPMVLIPAGEFAMGTDKGDDDEQPIHRVFIDSFYIDKFEVTNGRFAKFVEAIQIEPPWGFKDKETPVVHIDRPVRWVNWMDAMGYCLWAGKRLPTEAEWEKAARGTDGRLYPWGNDAPTPAHAVFGLKEGADTVSAIGNRDKGKSPYGVHDMAGNLYEWTIDWYDEQFYSKNPAINPRGPAEGAAKVQRGGSYTNAPYRLRSTFRTKGDPTEHDPNVGFRCAQDVPAQP</sequence>
<evidence type="ECO:0000256" key="2">
    <source>
        <dbReference type="SAM" id="SignalP"/>
    </source>
</evidence>
<evidence type="ECO:0000256" key="1">
    <source>
        <dbReference type="SAM" id="MobiDB-lite"/>
    </source>
</evidence>
<dbReference type="SUPFAM" id="SSF56436">
    <property type="entry name" value="C-type lectin-like"/>
    <property type="match status" value="1"/>
</dbReference>
<feature type="compositionally biased region" description="Low complexity" evidence="1">
    <location>
        <begin position="116"/>
        <end position="133"/>
    </location>
</feature>
<evidence type="ECO:0000313" key="5">
    <source>
        <dbReference type="Proteomes" id="UP000192042"/>
    </source>
</evidence>
<feature type="chain" id="PRO_5012686950" description="Sulfatase-modifying factor enzyme-like domain-containing protein" evidence="2">
    <location>
        <begin position="25"/>
        <end position="377"/>
    </location>
</feature>
<dbReference type="PANTHER" id="PTHR23150:SF19">
    <property type="entry name" value="FORMYLGLYCINE-GENERATING ENZYME"/>
    <property type="match status" value="1"/>
</dbReference>
<dbReference type="AlphaFoldDB" id="A0A1W1I322"/>
<name>A0A1W1I322_9BACT</name>
<gene>
    <name evidence="4" type="ORF">NSJP_1051</name>
</gene>
<feature type="compositionally biased region" description="Pro residues" evidence="1">
    <location>
        <begin position="89"/>
        <end position="105"/>
    </location>
</feature>
<dbReference type="STRING" id="1325564.NSJP_1051"/>
<dbReference type="InterPro" id="IPR051043">
    <property type="entry name" value="Sulfatase_Mod_Factor_Kinase"/>
</dbReference>
<organism evidence="4 5">
    <name type="scientific">Nitrospira japonica</name>
    <dbReference type="NCBI Taxonomy" id="1325564"/>
    <lineage>
        <taxon>Bacteria</taxon>
        <taxon>Pseudomonadati</taxon>
        <taxon>Nitrospirota</taxon>
        <taxon>Nitrospiria</taxon>
        <taxon>Nitrospirales</taxon>
        <taxon>Nitrospiraceae</taxon>
        <taxon>Nitrospira</taxon>
    </lineage>
</organism>
<dbReference type="Gene3D" id="3.90.1580.10">
    <property type="entry name" value="paralog of FGE (formylglycine-generating enzyme)"/>
    <property type="match status" value="1"/>
</dbReference>
<evidence type="ECO:0000313" key="4">
    <source>
        <dbReference type="EMBL" id="SLM47223.1"/>
    </source>
</evidence>
<dbReference type="RefSeq" id="WP_080885794.1">
    <property type="nucleotide sequence ID" value="NZ_LT828648.1"/>
</dbReference>
<reference evidence="4 5" key="1">
    <citation type="submission" date="2017-03" db="EMBL/GenBank/DDBJ databases">
        <authorList>
            <person name="Afonso C.L."/>
            <person name="Miller P.J."/>
            <person name="Scott M.A."/>
            <person name="Spackman E."/>
            <person name="Goraichik I."/>
            <person name="Dimitrov K.M."/>
            <person name="Suarez D.L."/>
            <person name="Swayne D.E."/>
        </authorList>
    </citation>
    <scope>NUCLEOTIDE SEQUENCE [LARGE SCALE GENOMIC DNA]</scope>
    <source>
        <strain evidence="4">Genome sequencing of Nitrospira japonica strain NJ11</strain>
    </source>
</reference>
<feature type="domain" description="Sulfatase-modifying factor enzyme-like" evidence="3">
    <location>
        <begin position="150"/>
        <end position="370"/>
    </location>
</feature>
<dbReference type="Proteomes" id="UP000192042">
    <property type="component" value="Chromosome I"/>
</dbReference>
<dbReference type="InterPro" id="IPR042095">
    <property type="entry name" value="SUMF_sf"/>
</dbReference>
<protein>
    <recommendedName>
        <fullName evidence="3">Sulfatase-modifying factor enzyme-like domain-containing protein</fullName>
    </recommendedName>
</protein>
<dbReference type="KEGG" id="nja:NSJP_1051"/>
<dbReference type="GO" id="GO:0120147">
    <property type="term" value="F:formylglycine-generating oxidase activity"/>
    <property type="evidence" value="ECO:0007669"/>
    <property type="project" value="TreeGrafter"/>
</dbReference>
<keyword evidence="5" id="KW-1185">Reference proteome</keyword>
<dbReference type="OrthoDB" id="9768004at2"/>
<dbReference type="Pfam" id="PF03781">
    <property type="entry name" value="FGE-sulfatase"/>
    <property type="match status" value="1"/>
</dbReference>
<feature type="region of interest" description="Disordered" evidence="1">
    <location>
        <begin position="23"/>
        <end position="147"/>
    </location>
</feature>
<dbReference type="InterPro" id="IPR016187">
    <property type="entry name" value="CTDL_fold"/>
</dbReference>
<feature type="compositionally biased region" description="Basic and acidic residues" evidence="1">
    <location>
        <begin position="354"/>
        <end position="363"/>
    </location>
</feature>